<dbReference type="GO" id="GO:0005737">
    <property type="term" value="C:cytoplasm"/>
    <property type="evidence" value="ECO:0007669"/>
    <property type="project" value="TreeGrafter"/>
</dbReference>
<dbReference type="PANTHER" id="PTHR12400">
    <property type="entry name" value="INOSITOL POLYPHOSPHATE KINASE"/>
    <property type="match status" value="1"/>
</dbReference>
<dbReference type="InterPro" id="IPR038286">
    <property type="entry name" value="IPK_sf"/>
</dbReference>
<dbReference type="OrthoDB" id="338650at2759"/>
<evidence type="ECO:0000256" key="4">
    <source>
        <dbReference type="RuleBase" id="RU363090"/>
    </source>
</evidence>
<dbReference type="InterPro" id="IPR005522">
    <property type="entry name" value="IPK"/>
</dbReference>
<dbReference type="Gene3D" id="3.30.470.160">
    <property type="entry name" value="Inositol polyphosphate kinase"/>
    <property type="match status" value="1"/>
</dbReference>
<dbReference type="GO" id="GO:0032958">
    <property type="term" value="P:inositol phosphate biosynthetic process"/>
    <property type="evidence" value="ECO:0007669"/>
    <property type="project" value="InterPro"/>
</dbReference>
<dbReference type="EC" id="2.7.-.-" evidence="4"/>
<evidence type="ECO:0000313" key="6">
    <source>
        <dbReference type="Proteomes" id="UP000549394"/>
    </source>
</evidence>
<dbReference type="PANTHER" id="PTHR12400:SF26">
    <property type="entry name" value="KINASE"/>
    <property type="match status" value="1"/>
</dbReference>
<accession>A0A7I8WD63</accession>
<dbReference type="GO" id="GO:0005634">
    <property type="term" value="C:nucleus"/>
    <property type="evidence" value="ECO:0007669"/>
    <property type="project" value="TreeGrafter"/>
</dbReference>
<gene>
    <name evidence="5" type="ORF">DGYR_LOCUS13405</name>
</gene>
<keyword evidence="3 4" id="KW-0418">Kinase</keyword>
<keyword evidence="2 4" id="KW-0808">Transferase</keyword>
<sequence>MKPNLIDEENEKEKKAEFIQLSGHKGTCKTASPKTIYKKLRDGNNETSAYLKAMEDDLAKRCIPKFYGDLKDGNQAYIELENLMQYFKSPNVMDIKLGCRTFEESEVQSTTLREDLFQKLVKLDPNCCSEEEIRDKVVTKLRYMQVREKISTTSKLAFRIEAVHSSSSRYSQDIKKISNSIQVLDCFKFFLNKAHNKKLLENLIEKLKELRRNVEESDFFQKHQIIGSSLLLIHDGSNCGAWIIDLAHATPPPEGIEKLNHRTSWKMGNGEDGILTGLDNIIRLFRSFL</sequence>
<dbReference type="GO" id="GO:0046854">
    <property type="term" value="P:phosphatidylinositol phosphate biosynthetic process"/>
    <property type="evidence" value="ECO:0007669"/>
    <property type="project" value="TreeGrafter"/>
</dbReference>
<dbReference type="AlphaFoldDB" id="A0A7I8WD63"/>
<dbReference type="Pfam" id="PF03770">
    <property type="entry name" value="IPK"/>
    <property type="match status" value="1"/>
</dbReference>
<reference evidence="5 6" key="1">
    <citation type="submission" date="2020-08" db="EMBL/GenBank/DDBJ databases">
        <authorList>
            <person name="Hejnol A."/>
        </authorList>
    </citation>
    <scope>NUCLEOTIDE SEQUENCE [LARGE SCALE GENOMIC DNA]</scope>
</reference>
<dbReference type="GO" id="GO:0000828">
    <property type="term" value="F:inositol hexakisphosphate kinase activity"/>
    <property type="evidence" value="ECO:0007669"/>
    <property type="project" value="TreeGrafter"/>
</dbReference>
<organism evidence="5 6">
    <name type="scientific">Dimorphilus gyrociliatus</name>
    <dbReference type="NCBI Taxonomy" id="2664684"/>
    <lineage>
        <taxon>Eukaryota</taxon>
        <taxon>Metazoa</taxon>
        <taxon>Spiralia</taxon>
        <taxon>Lophotrochozoa</taxon>
        <taxon>Annelida</taxon>
        <taxon>Polychaeta</taxon>
        <taxon>Polychaeta incertae sedis</taxon>
        <taxon>Dinophilidae</taxon>
        <taxon>Dimorphilus</taxon>
    </lineage>
</organism>
<evidence type="ECO:0000256" key="2">
    <source>
        <dbReference type="ARBA" id="ARBA00022679"/>
    </source>
</evidence>
<dbReference type="SUPFAM" id="SSF56104">
    <property type="entry name" value="SAICAR synthase-like"/>
    <property type="match status" value="1"/>
</dbReference>
<comment type="caution">
    <text evidence="5">The sequence shown here is derived from an EMBL/GenBank/DDBJ whole genome shotgun (WGS) entry which is preliminary data.</text>
</comment>
<dbReference type="Proteomes" id="UP000549394">
    <property type="component" value="Unassembled WGS sequence"/>
</dbReference>
<protein>
    <recommendedName>
        <fullName evidence="4">Kinase</fullName>
        <ecNumber evidence="4">2.7.-.-</ecNumber>
    </recommendedName>
</protein>
<name>A0A7I8WD63_9ANNE</name>
<evidence type="ECO:0000256" key="1">
    <source>
        <dbReference type="ARBA" id="ARBA00007374"/>
    </source>
</evidence>
<dbReference type="EMBL" id="CAJFCJ010000032">
    <property type="protein sequence ID" value="CAD5126133.1"/>
    <property type="molecule type" value="Genomic_DNA"/>
</dbReference>
<evidence type="ECO:0000313" key="5">
    <source>
        <dbReference type="EMBL" id="CAD5126133.1"/>
    </source>
</evidence>
<evidence type="ECO:0000256" key="3">
    <source>
        <dbReference type="ARBA" id="ARBA00022777"/>
    </source>
</evidence>
<proteinExistence type="inferred from homology"/>
<comment type="similarity">
    <text evidence="1 4">Belongs to the inositol phosphokinase (IPK) family.</text>
</comment>
<keyword evidence="6" id="KW-1185">Reference proteome</keyword>